<protein>
    <submittedName>
        <fullName evidence="7">30S ribosomal protein S1</fullName>
    </submittedName>
</protein>
<gene>
    <name evidence="7" type="ORF">COT99_02495</name>
</gene>
<dbReference type="GO" id="GO:0005840">
    <property type="term" value="C:ribosome"/>
    <property type="evidence" value="ECO:0007669"/>
    <property type="project" value="UniProtKB-KW"/>
</dbReference>
<proteinExistence type="inferred from homology"/>
<feature type="region of interest" description="Disordered" evidence="5">
    <location>
        <begin position="358"/>
        <end position="411"/>
    </location>
</feature>
<evidence type="ECO:0000256" key="4">
    <source>
        <dbReference type="ARBA" id="ARBA00025604"/>
    </source>
</evidence>
<evidence type="ECO:0000256" key="3">
    <source>
        <dbReference type="ARBA" id="ARBA00023274"/>
    </source>
</evidence>
<dbReference type="Proteomes" id="UP000228626">
    <property type="component" value="Unassembled WGS sequence"/>
</dbReference>
<dbReference type="InterPro" id="IPR012340">
    <property type="entry name" value="NA-bd_OB-fold"/>
</dbReference>
<feature type="domain" description="S1 motif" evidence="6">
    <location>
        <begin position="208"/>
        <end position="275"/>
    </location>
</feature>
<dbReference type="FunFam" id="2.40.50.140:FF:000103">
    <property type="entry name" value="protein RRP5 homolog"/>
    <property type="match status" value="1"/>
</dbReference>
<dbReference type="PROSITE" id="PS50126">
    <property type="entry name" value="S1"/>
    <property type="match status" value="4"/>
</dbReference>
<evidence type="ECO:0000256" key="2">
    <source>
        <dbReference type="ARBA" id="ARBA00022980"/>
    </source>
</evidence>
<feature type="compositionally biased region" description="Basic and acidic residues" evidence="5">
    <location>
        <begin position="400"/>
        <end position="411"/>
    </location>
</feature>
<dbReference type="Gene3D" id="2.40.50.140">
    <property type="entry name" value="Nucleic acid-binding proteins"/>
    <property type="match status" value="4"/>
</dbReference>
<organism evidence="7 8">
    <name type="scientific">Candidatus Falkowbacteria bacterium CG10_big_fil_rev_8_21_14_0_10_43_10</name>
    <dbReference type="NCBI Taxonomy" id="1974567"/>
    <lineage>
        <taxon>Bacteria</taxon>
        <taxon>Candidatus Falkowiibacteriota</taxon>
    </lineage>
</organism>
<dbReference type="GO" id="GO:0003729">
    <property type="term" value="F:mRNA binding"/>
    <property type="evidence" value="ECO:0007669"/>
    <property type="project" value="TreeGrafter"/>
</dbReference>
<dbReference type="GO" id="GO:0006412">
    <property type="term" value="P:translation"/>
    <property type="evidence" value="ECO:0007669"/>
    <property type="project" value="TreeGrafter"/>
</dbReference>
<dbReference type="AlphaFoldDB" id="A0A2H0V1Z7"/>
<dbReference type="CDD" id="cd04465">
    <property type="entry name" value="S1_RPS1_repeat_ec2_hs2"/>
    <property type="match status" value="1"/>
</dbReference>
<accession>A0A2H0V1Z7</accession>
<dbReference type="PANTHER" id="PTHR10724">
    <property type="entry name" value="30S RIBOSOMAL PROTEIN S1"/>
    <property type="match status" value="1"/>
</dbReference>
<feature type="domain" description="S1 motif" evidence="6">
    <location>
        <begin position="292"/>
        <end position="361"/>
    </location>
</feature>
<evidence type="ECO:0000259" key="6">
    <source>
        <dbReference type="PROSITE" id="PS50126"/>
    </source>
</evidence>
<feature type="domain" description="S1 motif" evidence="6">
    <location>
        <begin position="113"/>
        <end position="191"/>
    </location>
</feature>
<dbReference type="Pfam" id="PF00575">
    <property type="entry name" value="S1"/>
    <property type="match status" value="4"/>
</dbReference>
<feature type="domain" description="S1 motif" evidence="6">
    <location>
        <begin position="28"/>
        <end position="95"/>
    </location>
</feature>
<evidence type="ECO:0000256" key="1">
    <source>
        <dbReference type="ARBA" id="ARBA00006767"/>
    </source>
</evidence>
<evidence type="ECO:0000256" key="5">
    <source>
        <dbReference type="SAM" id="MobiDB-lite"/>
    </source>
</evidence>
<dbReference type="GO" id="GO:0003735">
    <property type="term" value="F:structural constituent of ribosome"/>
    <property type="evidence" value="ECO:0007669"/>
    <property type="project" value="TreeGrafter"/>
</dbReference>
<keyword evidence="2 7" id="KW-0689">Ribosomal protein</keyword>
<sequence>MPEEKNKTDNNKFAELVGEDKLAIPKVGDIIKGTVISSGKSEIKLDIDGVMVGIVRGRELYKESPEYASLKVGDEVEATVVDLENENGELELSFSYAGHQKAWEALTNAFESQEIIKIKIKDANKGGLIINFGQIGGFLPVSQLSPENYPRVGGGDKGKILEKLKSFVNKEVEVKIMDLSEKDEKLIVSEKLAWSDRQKDVISKYKPGNLVEGTVTAVTNFGAFISFGEGMEGLIHISELAWQRIDNPADIVKVGDKIKAEIINVDGAKIFLSAKKLIDDPWKKVKEKYKINDKVEGKVIKINPFGLFVKLDDDIHALAHVSSLGLKTGEKMQDKFEVNKPYEFFVISLEPSEHRLGLGLKPMGGDKFESAGPEAGQPEKKNPEKKNKEEKPAAKKAKKADRADKSEKEED</sequence>
<dbReference type="CDD" id="cd00164">
    <property type="entry name" value="S1_like"/>
    <property type="match status" value="1"/>
</dbReference>
<dbReference type="InterPro" id="IPR003029">
    <property type="entry name" value="S1_domain"/>
</dbReference>
<evidence type="ECO:0000313" key="7">
    <source>
        <dbReference type="EMBL" id="PIR93121.1"/>
    </source>
</evidence>
<dbReference type="EMBL" id="PFAR01000029">
    <property type="protein sequence ID" value="PIR93121.1"/>
    <property type="molecule type" value="Genomic_DNA"/>
</dbReference>
<comment type="similarity">
    <text evidence="1">Belongs to the bacterial ribosomal protein bS1 family.</text>
</comment>
<feature type="compositionally biased region" description="Basic and acidic residues" evidence="5">
    <location>
        <begin position="377"/>
        <end position="393"/>
    </location>
</feature>
<reference evidence="8" key="1">
    <citation type="submission" date="2017-09" db="EMBL/GenBank/DDBJ databases">
        <title>Depth-based differentiation of microbial function through sediment-hosted aquifers and enrichment of novel symbionts in the deep terrestrial subsurface.</title>
        <authorList>
            <person name="Probst A.J."/>
            <person name="Ladd B."/>
            <person name="Jarett J.K."/>
            <person name="Geller-Mcgrath D.E."/>
            <person name="Sieber C.M.K."/>
            <person name="Emerson J.B."/>
            <person name="Anantharaman K."/>
            <person name="Thomas B.C."/>
            <person name="Malmstrom R."/>
            <person name="Stieglmeier M."/>
            <person name="Klingl A."/>
            <person name="Woyke T."/>
            <person name="Ryan C.M."/>
            <person name="Banfield J.F."/>
        </authorList>
    </citation>
    <scope>NUCLEOTIDE SEQUENCE [LARGE SCALE GENOMIC DNA]</scope>
</reference>
<dbReference type="SUPFAM" id="SSF50249">
    <property type="entry name" value="Nucleic acid-binding proteins"/>
    <property type="match status" value="4"/>
</dbReference>
<evidence type="ECO:0000313" key="8">
    <source>
        <dbReference type="Proteomes" id="UP000228626"/>
    </source>
</evidence>
<keyword evidence="3" id="KW-0687">Ribonucleoprotein</keyword>
<dbReference type="SMART" id="SM00316">
    <property type="entry name" value="S1"/>
    <property type="match status" value="4"/>
</dbReference>
<name>A0A2H0V1Z7_9BACT</name>
<dbReference type="InterPro" id="IPR035104">
    <property type="entry name" value="Ribosomal_protein_S1-like"/>
</dbReference>
<dbReference type="PANTHER" id="PTHR10724:SF7">
    <property type="entry name" value="SMALL RIBOSOMAL SUBUNIT PROTEIN BS1C"/>
    <property type="match status" value="1"/>
</dbReference>
<dbReference type="InterPro" id="IPR050437">
    <property type="entry name" value="Ribos_protein_bS1-like"/>
</dbReference>
<comment type="caution">
    <text evidence="7">The sequence shown here is derived from an EMBL/GenBank/DDBJ whole genome shotgun (WGS) entry which is preliminary data.</text>
</comment>
<comment type="function">
    <text evidence="4">Binds mRNA; thus facilitating recognition of the initiation point. It is needed to translate mRNA with a short Shine-Dalgarno (SD) purine-rich sequence.</text>
</comment>
<dbReference type="PRINTS" id="PR00681">
    <property type="entry name" value="RIBOSOMALS1"/>
</dbReference>